<reference evidence="2" key="1">
    <citation type="submission" date="2017-10" db="EMBL/GenBank/DDBJ databases">
        <title>Completed PacBio SMRT sequence of Methylosinus trichosporium OB3b reveals presence of a third large plasmid.</title>
        <authorList>
            <person name="Charles T.C."/>
            <person name="Lynch M.D.J."/>
            <person name="Heil J.R."/>
            <person name="Cheng J."/>
        </authorList>
    </citation>
    <scope>NUCLEOTIDE SEQUENCE [LARGE SCALE GENOMIC DNA]</scope>
    <source>
        <strain evidence="2">OB3b</strain>
        <plasmid evidence="2">pob3b3</plasmid>
    </source>
</reference>
<dbReference type="EMBL" id="CP023740">
    <property type="protein sequence ID" value="ATQ70941.1"/>
    <property type="molecule type" value="Genomic_DNA"/>
</dbReference>
<proteinExistence type="predicted"/>
<dbReference type="InterPro" id="IPR043746">
    <property type="entry name" value="DUF5691"/>
</dbReference>
<sequence>MDAGMRRAAVSSLLPGFVVGTSRRALDYSRLAVPPADPKADLKALALLATALRFAPPPAPETYFAVSPRDSGRRLVTQEQRALMLRLFASGKPALAPQDDLAFAVALAMERARVAPHPFDFHRLEPFLRAHAERFGADALAFIERDKAIEERRSYFDAEFIVDDNWIDATPARRGDFLERRRLSDAPRARELAEAVWSGESADMRFRLLKAFRVGLCVEDRAFLEGLAKDRAPKVRDLAARLLGKLAGADPMLAEAMKRIRVGSRGLLRKRLALTMELPATVAKNNWRQWVRETFSEIEIADFVSALGATEEEAIEAAKGDAPLLGAMLLMTLRARRFDLFRKVAPLGADPLWLLIEDFFADSLDLPPDDRQSFAAAILQAEAPDARGGGVLAQAMSRLLRILEAPLAAPTFDHLFQLVAKADAQAVEAAAQPRLVALAPAEFHPRLRSRLEANASDEAAQSLVALDLLDSLESISTHGQ</sequence>
<dbReference type="AlphaFoldDB" id="A0A2D2D7D9"/>
<dbReference type="Proteomes" id="UP000230709">
    <property type="component" value="Plasmid pOB3b3"/>
</dbReference>
<keyword evidence="2" id="KW-1185">Reference proteome</keyword>
<evidence type="ECO:0000313" key="2">
    <source>
        <dbReference type="Proteomes" id="UP000230709"/>
    </source>
</evidence>
<geneLocation type="plasmid" evidence="2">
    <name>pob3b3</name>
</geneLocation>
<evidence type="ECO:0000313" key="1">
    <source>
        <dbReference type="EMBL" id="ATQ70941.1"/>
    </source>
</evidence>
<dbReference type="STRING" id="595536.GCA_000178815_00058"/>
<protein>
    <submittedName>
        <fullName evidence="1">Uncharacterized protein</fullName>
    </submittedName>
</protein>
<dbReference type="KEGG" id="mtw:CQW49_23615"/>
<keyword evidence="1" id="KW-0614">Plasmid</keyword>
<gene>
    <name evidence="1" type="ORF">CQW49_23615</name>
</gene>
<dbReference type="Pfam" id="PF18944">
    <property type="entry name" value="DUF5691"/>
    <property type="match status" value="1"/>
</dbReference>
<organism evidence="1 2">
    <name type="scientific">Methylosinus trichosporium (strain ATCC 35070 / NCIMB 11131 / UNIQEM 75 / OB3b)</name>
    <dbReference type="NCBI Taxonomy" id="595536"/>
    <lineage>
        <taxon>Bacteria</taxon>
        <taxon>Pseudomonadati</taxon>
        <taxon>Pseudomonadota</taxon>
        <taxon>Alphaproteobacteria</taxon>
        <taxon>Hyphomicrobiales</taxon>
        <taxon>Methylocystaceae</taxon>
        <taxon>Methylosinus</taxon>
    </lineage>
</organism>
<name>A0A2D2D7D9_METT3</name>
<accession>A0A2D2D7D9</accession>